<feature type="compositionally biased region" description="Basic and acidic residues" evidence="1">
    <location>
        <begin position="272"/>
        <end position="288"/>
    </location>
</feature>
<keyword evidence="2" id="KW-1133">Transmembrane helix</keyword>
<organism evidence="3">
    <name type="scientific">Brugia malayi</name>
    <name type="common">Filarial nematode worm</name>
    <dbReference type="NCBI Taxonomy" id="6279"/>
    <lineage>
        <taxon>Eukaryota</taxon>
        <taxon>Metazoa</taxon>
        <taxon>Ecdysozoa</taxon>
        <taxon>Nematoda</taxon>
        <taxon>Chromadorea</taxon>
        <taxon>Rhabditida</taxon>
        <taxon>Spirurina</taxon>
        <taxon>Spiruromorpha</taxon>
        <taxon>Filarioidea</taxon>
        <taxon>Onchocercidae</taxon>
        <taxon>Brugia</taxon>
    </lineage>
</organism>
<feature type="transmembrane region" description="Helical" evidence="2">
    <location>
        <begin position="91"/>
        <end position="112"/>
    </location>
</feature>
<reference evidence="3" key="1">
    <citation type="journal article" date="2007" name="Science">
        <title>Draft genome of the filarial nematode parasite Brugia malayi.</title>
        <authorList>
            <person name="Ghedin E."/>
            <person name="Wang S."/>
            <person name="Spiro D."/>
            <person name="Caler E."/>
            <person name="Zhao Q."/>
            <person name="Crabtree J."/>
            <person name="Allen J.E."/>
            <person name="Delcher A.L."/>
            <person name="Guiliano D.B."/>
            <person name="Miranda-Saavedra D."/>
            <person name="Angiuoli S.V."/>
            <person name="Creasy T."/>
            <person name="Amedeo P."/>
            <person name="Haas B."/>
            <person name="El-Sayed N.M."/>
            <person name="Wortman J.R."/>
            <person name="Feldblyum T."/>
            <person name="Tallon L."/>
            <person name="Schatz M."/>
            <person name="Shumway M."/>
            <person name="Koo H."/>
            <person name="Salzberg S.L."/>
            <person name="Schobel S."/>
            <person name="Pertea M."/>
            <person name="Pop M."/>
            <person name="White O."/>
            <person name="Barton G.J."/>
            <person name="Carlow C.K."/>
            <person name="Crawford M.J."/>
            <person name="Daub J."/>
            <person name="Dimmic M.W."/>
            <person name="Estes C.F."/>
            <person name="Foster J.M."/>
            <person name="Ganatra M."/>
            <person name="Gregory W.F."/>
            <person name="Johnson N.M."/>
            <person name="Jin J."/>
            <person name="Komuniecki R."/>
            <person name="Korf I."/>
            <person name="Kumar S."/>
            <person name="Laney S."/>
            <person name="Li B.W."/>
            <person name="Li W."/>
            <person name="Lindblom T.H."/>
            <person name="Lustigman S."/>
            <person name="Ma D."/>
            <person name="Maina C.V."/>
            <person name="Martin D.M."/>
            <person name="McCarter J.P."/>
            <person name="McReynolds L."/>
            <person name="Mitreva M."/>
            <person name="Nutman T.B."/>
            <person name="Parkinson J."/>
            <person name="Peregrin-Alvarez J.M."/>
            <person name="Poole C."/>
            <person name="Ren Q."/>
            <person name="Saunders L."/>
            <person name="Sluder A.E."/>
            <person name="Smith K."/>
            <person name="Stanke M."/>
            <person name="Unnasch T.R."/>
            <person name="Ware J."/>
            <person name="Wei A.D."/>
            <person name="Weil G."/>
            <person name="Williams D.J."/>
            <person name="Zhang Y."/>
            <person name="Williams S.A."/>
            <person name="Fraser-Liggett C."/>
            <person name="Slatko B."/>
            <person name="Blaxter M.L."/>
            <person name="Scott A.L."/>
        </authorList>
    </citation>
    <scope>NUCLEOTIDE SEQUENCE</scope>
    <source>
        <strain evidence="3">FR3</strain>
    </source>
</reference>
<dbReference type="EMBL" id="LN856962">
    <property type="protein sequence ID" value="CTP81345.1"/>
    <property type="molecule type" value="Genomic_DNA"/>
</dbReference>
<evidence type="ECO:0000256" key="1">
    <source>
        <dbReference type="SAM" id="MobiDB-lite"/>
    </source>
</evidence>
<keyword evidence="2" id="KW-0812">Transmembrane</keyword>
<reference evidence="3" key="2">
    <citation type="submission" date="2012-12" db="EMBL/GenBank/DDBJ databases">
        <authorList>
            <person name="Gao Y.W."/>
            <person name="Fan S.T."/>
            <person name="Sun H.T."/>
            <person name="Wang Z."/>
            <person name="Gao X.L."/>
            <person name="Li Y.G."/>
            <person name="Wang T.C."/>
            <person name="Zhang K."/>
            <person name="Xu W.W."/>
            <person name="Yu Z.J."/>
            <person name="Xia X.Z."/>
        </authorList>
    </citation>
    <scope>NUCLEOTIDE SEQUENCE</scope>
    <source>
        <strain evidence="3">FR3</strain>
    </source>
</reference>
<accession>A0A0I9N850</accession>
<feature type="compositionally biased region" description="Polar residues" evidence="1">
    <location>
        <begin position="247"/>
        <end position="266"/>
    </location>
</feature>
<sequence length="288" mass="32894">MNSQASRSASERQNIWEHRLGIRAPEQNSEQKKYWEYRNIYHIPVPQGIEFWEDEDKKRWEMINIGGLDESEANRQIKKAIFNNSQIEAGIAFLLLALMLLIGAAGGIFSALKRSENLAICTAVYNVTSAVGIIVAIINLYSFRVGQSGNLSAFIPIAGVVALVQQNRRRSYQKPMEMKARGKRERELNMKTEDVTRKYKQNPYVMDKDKLKLENFKEWEARNLKDKEGVRGEGSFEQQIAVPPESRQVNNEPLQDNSDSKNNSASPAEEAEQYRETTGDVDESTKYL</sequence>
<feature type="transmembrane region" description="Helical" evidence="2">
    <location>
        <begin position="147"/>
        <end position="164"/>
    </location>
</feature>
<dbReference type="AlphaFoldDB" id="A0A0I9N850"/>
<feature type="transmembrane region" description="Helical" evidence="2">
    <location>
        <begin position="119"/>
        <end position="141"/>
    </location>
</feature>
<proteinExistence type="predicted"/>
<evidence type="ECO:0000313" key="3">
    <source>
        <dbReference type="EMBL" id="CTP81345.1"/>
    </source>
</evidence>
<name>A0A0I9N850_BRUMA</name>
<feature type="region of interest" description="Disordered" evidence="1">
    <location>
        <begin position="228"/>
        <end position="288"/>
    </location>
</feature>
<dbReference type="OMA" id="WEPINIG"/>
<protein>
    <submittedName>
        <fullName evidence="3">Bm10070</fullName>
    </submittedName>
</protein>
<evidence type="ECO:0000313" key="4">
    <source>
        <dbReference type="WormBase" id="Bm10070"/>
    </source>
</evidence>
<evidence type="ECO:0000256" key="2">
    <source>
        <dbReference type="SAM" id="Phobius"/>
    </source>
</evidence>
<dbReference type="WormBase" id="Bm10070">
    <property type="protein sequence ID" value="BM42829"/>
    <property type="gene ID" value="WBGene00230331"/>
</dbReference>
<keyword evidence="2" id="KW-0472">Membrane</keyword>
<gene>
    <name evidence="3 4" type="ORF">Bm10070</name>
    <name evidence="3" type="ORF">BM_Bm10070</name>
</gene>